<evidence type="ECO:0000256" key="1">
    <source>
        <dbReference type="SAM" id="MobiDB-lite"/>
    </source>
</evidence>
<keyword evidence="2" id="KW-1133">Transmembrane helix</keyword>
<gene>
    <name evidence="3" type="ORF">SAMN02746019_00009670</name>
</gene>
<proteinExistence type="predicted"/>
<dbReference type="CDD" id="cd15482">
    <property type="entry name" value="Sialidase_non-viral"/>
    <property type="match status" value="1"/>
</dbReference>
<evidence type="ECO:0000313" key="4">
    <source>
        <dbReference type="Proteomes" id="UP000197025"/>
    </source>
</evidence>
<dbReference type="InterPro" id="IPR036278">
    <property type="entry name" value="Sialidase_sf"/>
</dbReference>
<protein>
    <submittedName>
        <fullName evidence="3">BNR repeat-like domain-containing protein</fullName>
    </submittedName>
</protein>
<keyword evidence="2" id="KW-0812">Transmembrane</keyword>
<feature type="transmembrane region" description="Helical" evidence="2">
    <location>
        <begin position="481"/>
        <end position="503"/>
    </location>
</feature>
<feature type="compositionally biased region" description="Low complexity" evidence="1">
    <location>
        <begin position="432"/>
        <end position="450"/>
    </location>
</feature>
<feature type="region of interest" description="Disordered" evidence="1">
    <location>
        <begin position="432"/>
        <end position="452"/>
    </location>
</feature>
<dbReference type="Proteomes" id="UP000197025">
    <property type="component" value="Unassembled WGS sequence"/>
</dbReference>
<organism evidence="3 4">
    <name type="scientific">Thermoflexus hugenholtzii JAD2</name>
    <dbReference type="NCBI Taxonomy" id="877466"/>
    <lineage>
        <taxon>Bacteria</taxon>
        <taxon>Bacillati</taxon>
        <taxon>Chloroflexota</taxon>
        <taxon>Thermoflexia</taxon>
        <taxon>Thermoflexales</taxon>
        <taxon>Thermoflexaceae</taxon>
        <taxon>Thermoflexus</taxon>
    </lineage>
</organism>
<dbReference type="InParanoid" id="A0A212R094"/>
<reference evidence="4" key="1">
    <citation type="submission" date="2017-06" db="EMBL/GenBank/DDBJ databases">
        <authorList>
            <person name="Varghese N."/>
            <person name="Submissions S."/>
        </authorList>
    </citation>
    <scope>NUCLEOTIDE SEQUENCE [LARGE SCALE GENOMIC DNA]</scope>
    <source>
        <strain evidence="4">JAD2</strain>
    </source>
</reference>
<keyword evidence="4" id="KW-1185">Reference proteome</keyword>
<keyword evidence="2" id="KW-0472">Membrane</keyword>
<dbReference type="AlphaFoldDB" id="A0A212R094"/>
<dbReference type="SUPFAM" id="SSF50939">
    <property type="entry name" value="Sialidases"/>
    <property type="match status" value="1"/>
</dbReference>
<evidence type="ECO:0000313" key="3">
    <source>
        <dbReference type="EMBL" id="SNB65315.1"/>
    </source>
</evidence>
<evidence type="ECO:0000256" key="2">
    <source>
        <dbReference type="SAM" id="Phobius"/>
    </source>
</evidence>
<dbReference type="Gene3D" id="2.120.10.10">
    <property type="match status" value="1"/>
</dbReference>
<accession>A0A212R094</accession>
<name>A0A212R094_9CHLR</name>
<dbReference type="EMBL" id="FYEK01000027">
    <property type="protein sequence ID" value="SNB65315.1"/>
    <property type="molecule type" value="Genomic_DNA"/>
</dbReference>
<sequence length="507" mass="56365">MMSWKLRSGWIALLAGLFLALGTGRFAPAFGQGEAVRWEKPVRLSDPNRMAWFPDVIADDAGNVVVIWSGGIRRGKSAFDALMLARFHKENWSNPVDIQAMPAFEDVGVAVRNSIALDRYGDVVVTFRMPLSLYFSKAPMQSVDSAQSWTPPRRLSGSNVAYYNELGVDREGRIHVVWSEIVTNPSCEQCADIFYRFSDDDGETWSPPVNLSRTPGDDSLKPHLWIGEGGWLYVTWQESEGLFTGGGKPAGVRLARSPDRGRTWKEPMWITATIGTPQQAVIGEDGQGTLLLIWRTAEGPGVYFQRSRDHGESWTSPTLLPGFQARPWTQIPYDDYDMAMDSLGRLHFVGVGALGAEGQLGVWHLIWDGATWQGPFLVSTGRNLPEWTRLVVSEGRRLHLVWFERDPEHLYKSEEGRYTVWYSTALTNAPPVRRTPVPTPTPTRSLPLPSGARVLPTPTSFVPRTMDPNLPAGQPRPDSEALRLIVLMGGGVIVLSTIGGWALRQRS</sequence>